<feature type="compositionally biased region" description="Basic and acidic residues" evidence="1">
    <location>
        <begin position="62"/>
        <end position="73"/>
    </location>
</feature>
<keyword evidence="3" id="KW-1185">Reference proteome</keyword>
<dbReference type="Proteomes" id="UP000799770">
    <property type="component" value="Unassembled WGS sequence"/>
</dbReference>
<feature type="compositionally biased region" description="Low complexity" evidence="1">
    <location>
        <begin position="200"/>
        <end position="211"/>
    </location>
</feature>
<name>A0A6A5YMK9_9PLEO</name>
<accession>A0A6A5YMK9</accession>
<organism evidence="2 3">
    <name type="scientific">Lophiotrema nucula</name>
    <dbReference type="NCBI Taxonomy" id="690887"/>
    <lineage>
        <taxon>Eukaryota</taxon>
        <taxon>Fungi</taxon>
        <taxon>Dikarya</taxon>
        <taxon>Ascomycota</taxon>
        <taxon>Pezizomycotina</taxon>
        <taxon>Dothideomycetes</taxon>
        <taxon>Pleosporomycetidae</taxon>
        <taxon>Pleosporales</taxon>
        <taxon>Lophiotremataceae</taxon>
        <taxon>Lophiotrema</taxon>
    </lineage>
</organism>
<dbReference type="AlphaFoldDB" id="A0A6A5YMK9"/>
<feature type="region of interest" description="Disordered" evidence="1">
    <location>
        <begin position="172"/>
        <end position="211"/>
    </location>
</feature>
<evidence type="ECO:0000313" key="3">
    <source>
        <dbReference type="Proteomes" id="UP000799770"/>
    </source>
</evidence>
<evidence type="ECO:0000256" key="1">
    <source>
        <dbReference type="SAM" id="MobiDB-lite"/>
    </source>
</evidence>
<reference evidence="2" key="1">
    <citation type="journal article" date="2020" name="Stud. Mycol.">
        <title>101 Dothideomycetes genomes: a test case for predicting lifestyles and emergence of pathogens.</title>
        <authorList>
            <person name="Haridas S."/>
            <person name="Albert R."/>
            <person name="Binder M."/>
            <person name="Bloem J."/>
            <person name="Labutti K."/>
            <person name="Salamov A."/>
            <person name="Andreopoulos B."/>
            <person name="Baker S."/>
            <person name="Barry K."/>
            <person name="Bills G."/>
            <person name="Bluhm B."/>
            <person name="Cannon C."/>
            <person name="Castanera R."/>
            <person name="Culley D."/>
            <person name="Daum C."/>
            <person name="Ezra D."/>
            <person name="Gonzalez J."/>
            <person name="Henrissat B."/>
            <person name="Kuo A."/>
            <person name="Liang C."/>
            <person name="Lipzen A."/>
            <person name="Lutzoni F."/>
            <person name="Magnuson J."/>
            <person name="Mondo S."/>
            <person name="Nolan M."/>
            <person name="Ohm R."/>
            <person name="Pangilinan J."/>
            <person name="Park H.-J."/>
            <person name="Ramirez L."/>
            <person name="Alfaro M."/>
            <person name="Sun H."/>
            <person name="Tritt A."/>
            <person name="Yoshinaga Y."/>
            <person name="Zwiers L.-H."/>
            <person name="Turgeon B."/>
            <person name="Goodwin S."/>
            <person name="Spatafora J."/>
            <person name="Crous P."/>
            <person name="Grigoriev I."/>
        </authorList>
    </citation>
    <scope>NUCLEOTIDE SEQUENCE</scope>
    <source>
        <strain evidence="2">CBS 627.86</strain>
    </source>
</reference>
<protein>
    <submittedName>
        <fullName evidence="2">Uncharacterized protein</fullName>
    </submittedName>
</protein>
<feature type="compositionally biased region" description="Polar residues" evidence="1">
    <location>
        <begin position="1"/>
        <end position="11"/>
    </location>
</feature>
<feature type="compositionally biased region" description="Polar residues" evidence="1">
    <location>
        <begin position="22"/>
        <end position="60"/>
    </location>
</feature>
<feature type="region of interest" description="Disordered" evidence="1">
    <location>
        <begin position="1"/>
        <end position="73"/>
    </location>
</feature>
<gene>
    <name evidence="2" type="ORF">BDV96DRAFT_605881</name>
</gene>
<sequence length="211" mass="22572">MSMNNNNTQVTRPARAGACPGTGSTQGPSPSAETSENNNTSIATTTNVNGNTFSSMSTDAGRTPRDGREGGGRALECCEKSRTGNKIGLELFPLTRSRKDQRELSESVDRAALDICVVIDRGALASTQRGCMNMSLATSECLLAGILTRGTPKLPYSEERKLRDLYELVVGCPRPSQGDRGLRPIPPYHTSDTRGRRSRQSSASVSSSEVC</sequence>
<dbReference type="EMBL" id="ML977349">
    <property type="protein sequence ID" value="KAF2108203.1"/>
    <property type="molecule type" value="Genomic_DNA"/>
</dbReference>
<proteinExistence type="predicted"/>
<evidence type="ECO:0000313" key="2">
    <source>
        <dbReference type="EMBL" id="KAF2108203.1"/>
    </source>
</evidence>